<sequence>MFTSDYAAVSAGPISNPNSYQPYGEIFTAGIDGSSVRRLTHNSFEYGTPAWSPIYMEPTDVAEASRPCEFEDYHWLDQGAASRFASGDHPSALKKKLEEKMSEFQVTHLY</sequence>
<evidence type="ECO:0000313" key="1">
    <source>
        <dbReference type="EMBL" id="MQL77154.1"/>
    </source>
</evidence>
<dbReference type="PANTHER" id="PTHR32161:SF8">
    <property type="entry name" value="DPP6 N-TERMINAL DOMAIN-LIKE PROTEIN"/>
    <property type="match status" value="1"/>
</dbReference>
<dbReference type="Proteomes" id="UP000652761">
    <property type="component" value="Unassembled WGS sequence"/>
</dbReference>
<dbReference type="AlphaFoldDB" id="A0A843U613"/>
<dbReference type="PANTHER" id="PTHR32161">
    <property type="entry name" value="DPP6 N-TERMINAL DOMAIN-LIKE PROTEIN"/>
    <property type="match status" value="1"/>
</dbReference>
<gene>
    <name evidence="1" type="ORF">Taro_009557</name>
</gene>
<evidence type="ECO:0000313" key="2">
    <source>
        <dbReference type="Proteomes" id="UP000652761"/>
    </source>
</evidence>
<dbReference type="OrthoDB" id="43744at2759"/>
<keyword evidence="2" id="KW-1185">Reference proteome</keyword>
<reference evidence="1" key="1">
    <citation type="submission" date="2017-07" db="EMBL/GenBank/DDBJ databases">
        <title>Taro Niue Genome Assembly and Annotation.</title>
        <authorList>
            <person name="Atibalentja N."/>
            <person name="Keating K."/>
            <person name="Fields C.J."/>
        </authorList>
    </citation>
    <scope>NUCLEOTIDE SEQUENCE</scope>
    <source>
        <strain evidence="1">Niue_2</strain>
        <tissue evidence="1">Leaf</tissue>
    </source>
</reference>
<organism evidence="1 2">
    <name type="scientific">Colocasia esculenta</name>
    <name type="common">Wild taro</name>
    <name type="synonym">Arum esculentum</name>
    <dbReference type="NCBI Taxonomy" id="4460"/>
    <lineage>
        <taxon>Eukaryota</taxon>
        <taxon>Viridiplantae</taxon>
        <taxon>Streptophyta</taxon>
        <taxon>Embryophyta</taxon>
        <taxon>Tracheophyta</taxon>
        <taxon>Spermatophyta</taxon>
        <taxon>Magnoliopsida</taxon>
        <taxon>Liliopsida</taxon>
        <taxon>Araceae</taxon>
        <taxon>Aroideae</taxon>
        <taxon>Colocasieae</taxon>
        <taxon>Colocasia</taxon>
    </lineage>
</organism>
<comment type="caution">
    <text evidence="1">The sequence shown here is derived from an EMBL/GenBank/DDBJ whole genome shotgun (WGS) entry which is preliminary data.</text>
</comment>
<dbReference type="EMBL" id="NMUH01000333">
    <property type="protein sequence ID" value="MQL77154.1"/>
    <property type="molecule type" value="Genomic_DNA"/>
</dbReference>
<name>A0A843U613_COLES</name>
<proteinExistence type="predicted"/>
<protein>
    <submittedName>
        <fullName evidence="1">Uncharacterized protein</fullName>
    </submittedName>
</protein>
<accession>A0A843U613</accession>